<reference evidence="4" key="1">
    <citation type="journal article" date="2019" name="Int. J. Syst. Evol. Microbiol.">
        <title>The Global Catalogue of Microorganisms (GCM) 10K type strain sequencing project: providing services to taxonomists for standard genome sequencing and annotation.</title>
        <authorList>
            <consortium name="The Broad Institute Genomics Platform"/>
            <consortium name="The Broad Institute Genome Sequencing Center for Infectious Disease"/>
            <person name="Wu L."/>
            <person name="Ma J."/>
        </authorList>
    </citation>
    <scope>NUCLEOTIDE SEQUENCE [LARGE SCALE GENOMIC DNA]</scope>
    <source>
        <strain evidence="4">CGMCC 1.12766</strain>
    </source>
</reference>
<dbReference type="EMBL" id="BMFS01000016">
    <property type="protein sequence ID" value="GGH08032.1"/>
    <property type="molecule type" value="Genomic_DNA"/>
</dbReference>
<gene>
    <name evidence="3" type="ORF">GCM10007420_26060</name>
</gene>
<feature type="region of interest" description="Disordered" evidence="1">
    <location>
        <begin position="121"/>
        <end position="140"/>
    </location>
</feature>
<proteinExistence type="predicted"/>
<keyword evidence="4" id="KW-1185">Reference proteome</keyword>
<evidence type="ECO:0000256" key="1">
    <source>
        <dbReference type="SAM" id="MobiDB-lite"/>
    </source>
</evidence>
<accession>A0ABQ1Y080</accession>
<name>A0ABQ1Y080_9PROT</name>
<sequence>MRENETRSRPLARVLCRKLTNAETILWSRLRGRHLNGWLFRRQHPIGPYVADFACVKAKLIVEVDGATHSRLREQAHDLERTTYLENQGWQVLRFWNPDIYDNLHGVMDAVLAALRPSALKGHSPRERGEKEACAAKSQP</sequence>
<evidence type="ECO:0000259" key="2">
    <source>
        <dbReference type="Pfam" id="PF04480"/>
    </source>
</evidence>
<dbReference type="InterPro" id="IPR007569">
    <property type="entry name" value="DUF559"/>
</dbReference>
<dbReference type="PANTHER" id="PTHR38590:SF1">
    <property type="entry name" value="BLL0828 PROTEIN"/>
    <property type="match status" value="1"/>
</dbReference>
<organism evidence="3 4">
    <name type="scientific">Glycocaulis albus</name>
    <dbReference type="NCBI Taxonomy" id="1382801"/>
    <lineage>
        <taxon>Bacteria</taxon>
        <taxon>Pseudomonadati</taxon>
        <taxon>Pseudomonadota</taxon>
        <taxon>Alphaproteobacteria</taxon>
        <taxon>Maricaulales</taxon>
        <taxon>Maricaulaceae</taxon>
        <taxon>Glycocaulis</taxon>
    </lineage>
</organism>
<dbReference type="Pfam" id="PF04480">
    <property type="entry name" value="DUF559"/>
    <property type="match status" value="1"/>
</dbReference>
<dbReference type="PANTHER" id="PTHR38590">
    <property type="entry name" value="BLL0828 PROTEIN"/>
    <property type="match status" value="1"/>
</dbReference>
<dbReference type="SUPFAM" id="SSF52980">
    <property type="entry name" value="Restriction endonuclease-like"/>
    <property type="match status" value="1"/>
</dbReference>
<dbReference type="Proteomes" id="UP000648722">
    <property type="component" value="Unassembled WGS sequence"/>
</dbReference>
<feature type="compositionally biased region" description="Basic and acidic residues" evidence="1">
    <location>
        <begin position="124"/>
        <end position="134"/>
    </location>
</feature>
<dbReference type="RefSeq" id="WP_188453028.1">
    <property type="nucleotide sequence ID" value="NZ_BMFS01000016.1"/>
</dbReference>
<dbReference type="CDD" id="cd01038">
    <property type="entry name" value="Endonuclease_DUF559"/>
    <property type="match status" value="1"/>
</dbReference>
<evidence type="ECO:0000313" key="4">
    <source>
        <dbReference type="Proteomes" id="UP000648722"/>
    </source>
</evidence>
<dbReference type="Gene3D" id="3.40.960.10">
    <property type="entry name" value="VSR Endonuclease"/>
    <property type="match status" value="1"/>
</dbReference>
<dbReference type="InterPro" id="IPR011335">
    <property type="entry name" value="Restrct_endonuc-II-like"/>
</dbReference>
<evidence type="ECO:0000313" key="3">
    <source>
        <dbReference type="EMBL" id="GGH08032.1"/>
    </source>
</evidence>
<comment type="caution">
    <text evidence="3">The sequence shown here is derived from an EMBL/GenBank/DDBJ whole genome shotgun (WGS) entry which is preliminary data.</text>
</comment>
<feature type="domain" description="DUF559" evidence="2">
    <location>
        <begin position="9"/>
        <end position="115"/>
    </location>
</feature>
<dbReference type="InterPro" id="IPR047216">
    <property type="entry name" value="Endonuclease_DUF559_bact"/>
</dbReference>
<protein>
    <recommendedName>
        <fullName evidence="2">DUF559 domain-containing protein</fullName>
    </recommendedName>
</protein>